<protein>
    <submittedName>
        <fullName evidence="1">Uncharacterized protein</fullName>
    </submittedName>
</protein>
<evidence type="ECO:0000313" key="2">
    <source>
        <dbReference type="Proteomes" id="UP001186974"/>
    </source>
</evidence>
<dbReference type="EMBL" id="JAWDJW010001126">
    <property type="protein sequence ID" value="KAK3079472.1"/>
    <property type="molecule type" value="Genomic_DNA"/>
</dbReference>
<gene>
    <name evidence="1" type="ORF">LTS18_004781</name>
</gene>
<evidence type="ECO:0000313" key="1">
    <source>
        <dbReference type="EMBL" id="KAK3079472.1"/>
    </source>
</evidence>
<proteinExistence type="predicted"/>
<dbReference type="Proteomes" id="UP001186974">
    <property type="component" value="Unassembled WGS sequence"/>
</dbReference>
<reference evidence="1" key="1">
    <citation type="submission" date="2024-09" db="EMBL/GenBank/DDBJ databases">
        <title>Black Yeasts Isolated from many extreme environments.</title>
        <authorList>
            <person name="Coleine C."/>
            <person name="Stajich J.E."/>
            <person name="Selbmann L."/>
        </authorList>
    </citation>
    <scope>NUCLEOTIDE SEQUENCE</scope>
    <source>
        <strain evidence="1">CCFEE 5737</strain>
    </source>
</reference>
<feature type="non-terminal residue" evidence="1">
    <location>
        <position position="1"/>
    </location>
</feature>
<accession>A0ACC3DS42</accession>
<sequence>PQGPQHTDTTADSNSNIYQERSTENGKIGLILVDNITSLLQPLIKSNYIQGHALLIPVLRSLSALTNQHNLCAILLNGVISPRQAPTLKEPILLPVAEQVSIFASNALRPALGKVVGNFVDVHLLVGALPRAKKDAEAVYDGRKVRGKVEMVEVVEVVQDRYGGRVGRWAGFGVRDGELEGVV</sequence>
<organism evidence="1 2">
    <name type="scientific">Coniosporium uncinatum</name>
    <dbReference type="NCBI Taxonomy" id="93489"/>
    <lineage>
        <taxon>Eukaryota</taxon>
        <taxon>Fungi</taxon>
        <taxon>Dikarya</taxon>
        <taxon>Ascomycota</taxon>
        <taxon>Pezizomycotina</taxon>
        <taxon>Dothideomycetes</taxon>
        <taxon>Dothideomycetes incertae sedis</taxon>
        <taxon>Coniosporium</taxon>
    </lineage>
</organism>
<keyword evidence="2" id="KW-1185">Reference proteome</keyword>
<comment type="caution">
    <text evidence="1">The sequence shown here is derived from an EMBL/GenBank/DDBJ whole genome shotgun (WGS) entry which is preliminary data.</text>
</comment>
<name>A0ACC3DS42_9PEZI</name>